<dbReference type="PANTHER" id="PTHR30336:SF20">
    <property type="entry name" value="DUF218 DOMAIN-CONTAINING PROTEIN"/>
    <property type="match status" value="1"/>
</dbReference>
<dbReference type="AlphaFoldDB" id="A0A1C3EMQ0"/>
<dbReference type="InterPro" id="IPR014729">
    <property type="entry name" value="Rossmann-like_a/b/a_fold"/>
</dbReference>
<keyword evidence="3" id="KW-1185">Reference proteome</keyword>
<sequence length="213" mass="24301">MNSSIYNDILAIWDYHQLEHQPVSADCIIVMGSNDLRVAEKAAELYLAGIAPVVVVSGGFGRFTRGVFQKPEAQLFADVMTDCGVPASSILVEDQSSNTGENVQLSWELLQRHKMTPERIQLVHKPYMERRAYATFLKQWPKYPQSIKISSPDINFLDYVTEEFPLDALVNAMMGDLIRMRDYPERGFQIEQVIPDDIWRSYHRLVDIGFLGS</sequence>
<dbReference type="PANTHER" id="PTHR30336">
    <property type="entry name" value="INNER MEMBRANE PROTEIN, PROBABLE PERMEASE"/>
    <property type="match status" value="1"/>
</dbReference>
<dbReference type="CDD" id="cd06259">
    <property type="entry name" value="YdcF-like"/>
    <property type="match status" value="1"/>
</dbReference>
<dbReference type="Proteomes" id="UP000094936">
    <property type="component" value="Unassembled WGS sequence"/>
</dbReference>
<proteinExistence type="predicted"/>
<dbReference type="Pfam" id="PF02698">
    <property type="entry name" value="DUF218"/>
    <property type="match status" value="1"/>
</dbReference>
<dbReference type="RefSeq" id="WP_068900176.1">
    <property type="nucleotide sequence ID" value="NZ_JBHUIF010000015.1"/>
</dbReference>
<evidence type="ECO:0000313" key="2">
    <source>
        <dbReference type="EMBL" id="ODA34489.1"/>
    </source>
</evidence>
<dbReference type="Gene3D" id="3.40.50.620">
    <property type="entry name" value="HUPs"/>
    <property type="match status" value="1"/>
</dbReference>
<reference evidence="2 3" key="1">
    <citation type="submission" date="2016-05" db="EMBL/GenBank/DDBJ databases">
        <title>Genomic Taxonomy of the Vibrionaceae.</title>
        <authorList>
            <person name="Gomez-Gil B."/>
            <person name="Enciso-Ibarra J."/>
        </authorList>
    </citation>
    <scope>NUCLEOTIDE SEQUENCE [LARGE SCALE GENOMIC DNA]</scope>
    <source>
        <strain evidence="2 3">CAIM 1920</strain>
    </source>
</reference>
<dbReference type="InterPro" id="IPR003848">
    <property type="entry name" value="DUF218"/>
</dbReference>
<name>A0A1C3EMQ0_9GAMM</name>
<dbReference type="STRING" id="1080227.A8L45_05830"/>
<comment type="caution">
    <text evidence="2">The sequence shown here is derived from an EMBL/GenBank/DDBJ whole genome shotgun (WGS) entry which is preliminary data.</text>
</comment>
<dbReference type="EMBL" id="LYBM01000007">
    <property type="protein sequence ID" value="ODA34489.1"/>
    <property type="molecule type" value="Genomic_DNA"/>
</dbReference>
<protein>
    <recommendedName>
        <fullName evidence="1">DUF218 domain-containing protein</fullName>
    </recommendedName>
</protein>
<accession>A0A1C3EMQ0</accession>
<dbReference type="InterPro" id="IPR051599">
    <property type="entry name" value="Cell_Envelope_Assoc"/>
</dbReference>
<evidence type="ECO:0000259" key="1">
    <source>
        <dbReference type="Pfam" id="PF02698"/>
    </source>
</evidence>
<evidence type="ECO:0000313" key="3">
    <source>
        <dbReference type="Proteomes" id="UP000094936"/>
    </source>
</evidence>
<dbReference type="OrthoDB" id="2216870at2"/>
<dbReference type="GO" id="GO:0005886">
    <property type="term" value="C:plasma membrane"/>
    <property type="evidence" value="ECO:0007669"/>
    <property type="project" value="TreeGrafter"/>
</dbReference>
<feature type="domain" description="DUF218" evidence="1">
    <location>
        <begin position="26"/>
        <end position="139"/>
    </location>
</feature>
<gene>
    <name evidence="2" type="ORF">A8L45_05830</name>
</gene>
<organism evidence="2 3">
    <name type="scientific">Veronia pacifica</name>
    <dbReference type="NCBI Taxonomy" id="1080227"/>
    <lineage>
        <taxon>Bacteria</taxon>
        <taxon>Pseudomonadati</taxon>
        <taxon>Pseudomonadota</taxon>
        <taxon>Gammaproteobacteria</taxon>
        <taxon>Vibrionales</taxon>
        <taxon>Vibrionaceae</taxon>
        <taxon>Veronia</taxon>
    </lineage>
</organism>